<dbReference type="InterPro" id="IPR015815">
    <property type="entry name" value="HIBADH-related"/>
</dbReference>
<proteinExistence type="inferred from homology"/>
<dbReference type="InterPro" id="IPR008927">
    <property type="entry name" value="6-PGluconate_DH-like_C_sf"/>
</dbReference>
<dbReference type="InterPro" id="IPR013328">
    <property type="entry name" value="6PGD_dom2"/>
</dbReference>
<evidence type="ECO:0000313" key="7">
    <source>
        <dbReference type="EMBL" id="SDW37767.1"/>
    </source>
</evidence>
<dbReference type="InterPro" id="IPR006115">
    <property type="entry name" value="6PGDH_NADP-bd"/>
</dbReference>
<dbReference type="GO" id="GO:0050661">
    <property type="term" value="F:NADP binding"/>
    <property type="evidence" value="ECO:0007669"/>
    <property type="project" value="InterPro"/>
</dbReference>
<reference evidence="7 8" key="1">
    <citation type="submission" date="2016-10" db="EMBL/GenBank/DDBJ databases">
        <authorList>
            <person name="de Groot N.N."/>
        </authorList>
    </citation>
    <scope>NUCLEOTIDE SEQUENCE [LARGE SCALE GENOMIC DNA]</scope>
    <source>
        <strain evidence="7 8">DSM 23126</strain>
    </source>
</reference>
<evidence type="ECO:0000256" key="4">
    <source>
        <dbReference type="PIRSR" id="PIRSR000103-1"/>
    </source>
</evidence>
<dbReference type="Pfam" id="PF03446">
    <property type="entry name" value="NAD_binding_2"/>
    <property type="match status" value="1"/>
</dbReference>
<dbReference type="STRING" id="1122204.SAMN05421781_1201"/>
<dbReference type="SUPFAM" id="SSF51735">
    <property type="entry name" value="NAD(P)-binding Rossmann-fold domains"/>
    <property type="match status" value="1"/>
</dbReference>
<comment type="similarity">
    <text evidence="1">Belongs to the HIBADH-related family.</text>
</comment>
<evidence type="ECO:0000256" key="3">
    <source>
        <dbReference type="ARBA" id="ARBA00023027"/>
    </source>
</evidence>
<dbReference type="Gene3D" id="1.10.1040.10">
    <property type="entry name" value="N-(1-d-carboxylethyl)-l-norvaline Dehydrogenase, domain 2"/>
    <property type="match status" value="1"/>
</dbReference>
<accession>A0A1H2T1U7</accession>
<keyword evidence="3" id="KW-0520">NAD</keyword>
<dbReference type="PANTHER" id="PTHR43060:SF3">
    <property type="entry name" value="2-HYDROXY-3-OXOPROPIONATE REDUCTASE"/>
    <property type="match status" value="1"/>
</dbReference>
<dbReference type="SUPFAM" id="SSF48179">
    <property type="entry name" value="6-phosphogluconate dehydrogenase C-terminal domain-like"/>
    <property type="match status" value="1"/>
</dbReference>
<name>A0A1H2T1U7_9BACI</name>
<evidence type="ECO:0000259" key="6">
    <source>
        <dbReference type="Pfam" id="PF14833"/>
    </source>
</evidence>
<dbReference type="Proteomes" id="UP000199488">
    <property type="component" value="Unassembled WGS sequence"/>
</dbReference>
<keyword evidence="8" id="KW-1185">Reference proteome</keyword>
<dbReference type="GO" id="GO:0016491">
    <property type="term" value="F:oxidoreductase activity"/>
    <property type="evidence" value="ECO:0007669"/>
    <property type="project" value="UniProtKB-KW"/>
</dbReference>
<dbReference type="EMBL" id="FNNC01000002">
    <property type="protein sequence ID" value="SDW37767.1"/>
    <property type="molecule type" value="Genomic_DNA"/>
</dbReference>
<dbReference type="InterPro" id="IPR036291">
    <property type="entry name" value="NAD(P)-bd_dom_sf"/>
</dbReference>
<evidence type="ECO:0000256" key="2">
    <source>
        <dbReference type="ARBA" id="ARBA00023002"/>
    </source>
</evidence>
<dbReference type="Gene3D" id="3.40.50.720">
    <property type="entry name" value="NAD(P)-binding Rossmann-like Domain"/>
    <property type="match status" value="1"/>
</dbReference>
<feature type="active site" evidence="4">
    <location>
        <position position="168"/>
    </location>
</feature>
<dbReference type="PANTHER" id="PTHR43060">
    <property type="entry name" value="3-HYDROXYISOBUTYRATE DEHYDROGENASE-LIKE 1, MITOCHONDRIAL-RELATED"/>
    <property type="match status" value="1"/>
</dbReference>
<dbReference type="Pfam" id="PF14833">
    <property type="entry name" value="NAD_binding_11"/>
    <property type="match status" value="1"/>
</dbReference>
<feature type="domain" description="3-hydroxyisobutyrate dehydrogenase-like NAD-binding" evidence="6">
    <location>
        <begin position="162"/>
        <end position="281"/>
    </location>
</feature>
<sequence>MNIGQIGLGIMGGPMAENLLKAGFALKGFDIHPAARQRVTEAGGEAVDAAGKAAENSDIIITMLPTTAILDEVIINDILPVVKKGAVVIDMSSVSPVDSKRWAEKLQEKEAAFLDAPVSGGEPKAIDGTLSIMAGGDDHSFAAAYPVLRAVGTDVTHVGEVGAGSTTKLANQILVNVTMAAMSEAVLLASKAGADIDKVYEAIRNGLAGSSVLDAKIPKILERDFTAGGRIDINLKDLSNVLQTGKSLGVPLPLASDVAEMYESMVAHGKKSDDHSGVLQHYEMLANYSVPKGGKHG</sequence>
<dbReference type="InterPro" id="IPR029154">
    <property type="entry name" value="HIBADH-like_NADP-bd"/>
</dbReference>
<gene>
    <name evidence="7" type="ORF">SAMN05421781_1201</name>
</gene>
<dbReference type="AlphaFoldDB" id="A0A1H2T1U7"/>
<protein>
    <submittedName>
        <fullName evidence="7">2-hydroxy-3-oxopropionate reductase</fullName>
    </submittedName>
</protein>
<dbReference type="GO" id="GO:0051287">
    <property type="term" value="F:NAD binding"/>
    <property type="evidence" value="ECO:0007669"/>
    <property type="project" value="InterPro"/>
</dbReference>
<organism evidence="7 8">
    <name type="scientific">Marinococcus luteus</name>
    <dbReference type="NCBI Taxonomy" id="1122204"/>
    <lineage>
        <taxon>Bacteria</taxon>
        <taxon>Bacillati</taxon>
        <taxon>Bacillota</taxon>
        <taxon>Bacilli</taxon>
        <taxon>Bacillales</taxon>
        <taxon>Bacillaceae</taxon>
        <taxon>Marinococcus</taxon>
    </lineage>
</organism>
<evidence type="ECO:0000259" key="5">
    <source>
        <dbReference type="Pfam" id="PF03446"/>
    </source>
</evidence>
<feature type="domain" description="6-phosphogluconate dehydrogenase NADP-binding" evidence="5">
    <location>
        <begin position="2"/>
        <end position="159"/>
    </location>
</feature>
<dbReference type="PIRSF" id="PIRSF000103">
    <property type="entry name" value="HIBADH"/>
    <property type="match status" value="1"/>
</dbReference>
<keyword evidence="2" id="KW-0560">Oxidoreductase</keyword>
<evidence type="ECO:0000256" key="1">
    <source>
        <dbReference type="ARBA" id="ARBA00009080"/>
    </source>
</evidence>
<evidence type="ECO:0000313" key="8">
    <source>
        <dbReference type="Proteomes" id="UP000199488"/>
    </source>
</evidence>